<dbReference type="OMA" id="FAYIEGQ"/>
<dbReference type="Gene3D" id="3.90.226.10">
    <property type="entry name" value="2-enoyl-CoA Hydratase, Chain A, domain 1"/>
    <property type="match status" value="2"/>
</dbReference>
<dbReference type="GO" id="GO:1905202">
    <property type="term" value="C:methylcrotonoyl-CoA carboxylase complex"/>
    <property type="evidence" value="ECO:0007669"/>
    <property type="project" value="TreeGrafter"/>
</dbReference>
<evidence type="ECO:0000256" key="4">
    <source>
        <dbReference type="ARBA" id="ARBA00031237"/>
    </source>
</evidence>
<dbReference type="InterPro" id="IPR045190">
    <property type="entry name" value="MCCB/AccD1-like"/>
</dbReference>
<dbReference type="InterPro" id="IPR034733">
    <property type="entry name" value="AcCoA_carboxyl_beta"/>
</dbReference>
<dbReference type="PANTHER" id="PTHR22855:SF47">
    <property type="entry name" value="METHYLCROTONOYL-COA CARBOXYLASE"/>
    <property type="match status" value="1"/>
</dbReference>
<dbReference type="FunFam" id="3.90.226.10:FF:000046">
    <property type="entry name" value="Geranyl-CoA carboxylase beta subunit"/>
    <property type="match status" value="1"/>
</dbReference>
<dbReference type="Proteomes" id="UP000287033">
    <property type="component" value="Unassembled WGS sequence"/>
</dbReference>
<dbReference type="PANTHER" id="PTHR22855">
    <property type="entry name" value="ACETYL, PROPIONYL, PYRUVATE, AND GLUTACONYL CARBOXYLASE-RELATED"/>
    <property type="match status" value="1"/>
</dbReference>
<dbReference type="GO" id="GO:0005739">
    <property type="term" value="C:mitochondrion"/>
    <property type="evidence" value="ECO:0007669"/>
    <property type="project" value="TreeGrafter"/>
</dbReference>
<dbReference type="EC" id="6.4.1.4" evidence="2"/>
<dbReference type="PROSITE" id="PS50980">
    <property type="entry name" value="COA_CT_NTER"/>
    <property type="match status" value="1"/>
</dbReference>
<dbReference type="SUPFAM" id="SSF52096">
    <property type="entry name" value="ClpP/crotonase"/>
    <property type="match status" value="2"/>
</dbReference>
<evidence type="ECO:0000256" key="5">
    <source>
        <dbReference type="ARBA" id="ARBA00031404"/>
    </source>
</evidence>
<proteinExistence type="predicted"/>
<evidence type="ECO:0000256" key="2">
    <source>
        <dbReference type="ARBA" id="ARBA00026116"/>
    </source>
</evidence>
<dbReference type="GO" id="GO:0006552">
    <property type="term" value="P:L-leucine catabolic process"/>
    <property type="evidence" value="ECO:0007669"/>
    <property type="project" value="UniProtKB-UniPathway"/>
</dbReference>
<evidence type="ECO:0000256" key="6">
    <source>
        <dbReference type="ARBA" id="ARBA00052347"/>
    </source>
</evidence>
<feature type="domain" description="CoA carboxyltransferase N-terminal" evidence="7">
    <location>
        <begin position="117"/>
        <end position="373"/>
    </location>
</feature>
<dbReference type="AlphaFoldDB" id="A0A401SR27"/>
<evidence type="ECO:0000313" key="10">
    <source>
        <dbReference type="Proteomes" id="UP000287033"/>
    </source>
</evidence>
<dbReference type="EMBL" id="BEZZ01000466">
    <property type="protein sequence ID" value="GCC32851.1"/>
    <property type="molecule type" value="Genomic_DNA"/>
</dbReference>
<dbReference type="InterPro" id="IPR011763">
    <property type="entry name" value="COA_CT_C"/>
</dbReference>
<dbReference type="UniPathway" id="UPA00363">
    <property type="reaction ID" value="UER00861"/>
</dbReference>
<dbReference type="Pfam" id="PF01039">
    <property type="entry name" value="Carboxyl_trans"/>
    <property type="match status" value="1"/>
</dbReference>
<keyword evidence="10" id="KW-1185">Reference proteome</keyword>
<comment type="pathway">
    <text evidence="1">Amino-acid degradation; L-leucine degradation; (S)-3-hydroxy-3-methylglutaryl-CoA from 3-isovaleryl-CoA: step 2/3.</text>
</comment>
<dbReference type="InterPro" id="IPR011762">
    <property type="entry name" value="COA_CT_N"/>
</dbReference>
<evidence type="ECO:0000256" key="1">
    <source>
        <dbReference type="ARBA" id="ARBA00025711"/>
    </source>
</evidence>
<protein>
    <recommendedName>
        <fullName evidence="2">methylcrotonoyl-CoA carboxylase</fullName>
        <ecNumber evidence="2">6.4.1.4</ecNumber>
    </recommendedName>
    <alternativeName>
        <fullName evidence="5">3-methylcrotonyl-CoA carboxylase 2</fullName>
    </alternativeName>
    <alternativeName>
        <fullName evidence="3">3-methylcrotonyl-CoA carboxylase non-biotin-containing subunit</fullName>
    </alternativeName>
    <alternativeName>
        <fullName evidence="4">3-methylcrotonyl-CoA:carbon dioxide ligase subunit beta</fullName>
    </alternativeName>
</protein>
<reference evidence="9 10" key="1">
    <citation type="journal article" date="2018" name="Nat. Ecol. Evol.">
        <title>Shark genomes provide insights into elasmobranch evolution and the origin of vertebrates.</title>
        <authorList>
            <person name="Hara Y"/>
            <person name="Yamaguchi K"/>
            <person name="Onimaru K"/>
            <person name="Kadota M"/>
            <person name="Koyanagi M"/>
            <person name="Keeley SD"/>
            <person name="Tatsumi K"/>
            <person name="Tanaka K"/>
            <person name="Motone F"/>
            <person name="Kageyama Y"/>
            <person name="Nozu R"/>
            <person name="Adachi N"/>
            <person name="Nishimura O"/>
            <person name="Nakagawa R"/>
            <person name="Tanegashima C"/>
            <person name="Kiyatake I"/>
            <person name="Matsumoto R"/>
            <person name="Murakumo K"/>
            <person name="Nishida K"/>
            <person name="Terakita A"/>
            <person name="Kuratani S"/>
            <person name="Sato K"/>
            <person name="Hyodo S Kuraku.S."/>
        </authorList>
    </citation>
    <scope>NUCLEOTIDE SEQUENCE [LARGE SCALE GENOMIC DNA]</scope>
</reference>
<sequence length="625" mass="69110">MSRQLTAPKWVAGWLCSRLNISFIFQEYLTRQQKMCTYNKRKHPNCIHAQRTLWTDRTCLRRPILRKGIAWKNVLCLPLCLTYSSFIRTYLTKSYPVLNGSIQPIHRHVFEFNLRNSMACGERYLELMEQVTKGGGDKAILRHTQRNKKLLVRDRLQLLLDKGEILELSPFAGLGMPYGDIPAAGCITGVGKVRDVWCVFIANDATIKGGTAYPITVKKQLRAQAIAIQNGLPCIYLVDSGGAFLPLQADIFPDKNHGGRMFYNEAVMSALGIPQVAVVCGSCTAGGAYIPTMAEETVMVDRIGTIFLAGPPLVKAATGEDVSPEELGGASLHAKISGCIDHFAATEEEAYECVRNIIATLNLDIPSNKISDFEEPRFAAEELNGLAPRDYAHTLNVKLVLSRLTDGSKFLEFKALYGTTLVTGFAQIKGHLVGIVANNGELTHNASLKGSHFVQLCDQRDIPIIFLQNTRPNVTMAGTLSKAEDVTNQLKAQGTMISAVACSTVPKITIIIGGCYGGESFPMCGRSFDPNFLFLWPNARIGLVGPSYFREVQKSDGEIQDETQLKIMKEMLENESSAFHSSSRVWDDGIILPKDTRMVIGQCLNIIKQKPRLHSQPEKHAVLRM</sequence>
<comment type="catalytic activity">
    <reaction evidence="6">
        <text>3-methylbut-2-enoyl-CoA + hydrogencarbonate + ATP = 3-methyl-(2E)-glutaconyl-CoA + ADP + phosphate + H(+)</text>
        <dbReference type="Rhea" id="RHEA:13589"/>
        <dbReference type="ChEBI" id="CHEBI:15378"/>
        <dbReference type="ChEBI" id="CHEBI:17544"/>
        <dbReference type="ChEBI" id="CHEBI:30616"/>
        <dbReference type="ChEBI" id="CHEBI:43474"/>
        <dbReference type="ChEBI" id="CHEBI:57344"/>
        <dbReference type="ChEBI" id="CHEBI:57346"/>
        <dbReference type="ChEBI" id="CHEBI:456216"/>
        <dbReference type="EC" id="6.4.1.4"/>
    </reaction>
</comment>
<dbReference type="OrthoDB" id="439921at2759"/>
<comment type="caution">
    <text evidence="9">The sequence shown here is derived from an EMBL/GenBank/DDBJ whole genome shotgun (WGS) entry which is preliminary data.</text>
</comment>
<dbReference type="GO" id="GO:0004485">
    <property type="term" value="F:methylcrotonoyl-CoA carboxylase activity"/>
    <property type="evidence" value="ECO:0007669"/>
    <property type="project" value="UniProtKB-EC"/>
</dbReference>
<accession>A0A401SR27</accession>
<evidence type="ECO:0000259" key="8">
    <source>
        <dbReference type="PROSITE" id="PS50989"/>
    </source>
</evidence>
<dbReference type="PROSITE" id="PS50989">
    <property type="entry name" value="COA_CT_CTER"/>
    <property type="match status" value="1"/>
</dbReference>
<dbReference type="InterPro" id="IPR029045">
    <property type="entry name" value="ClpP/crotonase-like_dom_sf"/>
</dbReference>
<evidence type="ECO:0000256" key="3">
    <source>
        <dbReference type="ARBA" id="ARBA00031109"/>
    </source>
</evidence>
<feature type="domain" description="CoA carboxyltransferase C-terminal" evidence="8">
    <location>
        <begin position="372"/>
        <end position="625"/>
    </location>
</feature>
<evidence type="ECO:0000313" key="9">
    <source>
        <dbReference type="EMBL" id="GCC32851.1"/>
    </source>
</evidence>
<organism evidence="9 10">
    <name type="scientific">Chiloscyllium punctatum</name>
    <name type="common">Brownbanded bambooshark</name>
    <name type="synonym">Hemiscyllium punctatum</name>
    <dbReference type="NCBI Taxonomy" id="137246"/>
    <lineage>
        <taxon>Eukaryota</taxon>
        <taxon>Metazoa</taxon>
        <taxon>Chordata</taxon>
        <taxon>Craniata</taxon>
        <taxon>Vertebrata</taxon>
        <taxon>Chondrichthyes</taxon>
        <taxon>Elasmobranchii</taxon>
        <taxon>Galeomorphii</taxon>
        <taxon>Galeoidea</taxon>
        <taxon>Orectolobiformes</taxon>
        <taxon>Hemiscylliidae</taxon>
        <taxon>Chiloscyllium</taxon>
    </lineage>
</organism>
<dbReference type="STRING" id="137246.A0A401SR27"/>
<gene>
    <name evidence="9" type="ORF">chiPu_0011315</name>
</gene>
<name>A0A401SR27_CHIPU</name>
<evidence type="ECO:0000259" key="7">
    <source>
        <dbReference type="PROSITE" id="PS50980"/>
    </source>
</evidence>